<dbReference type="RefSeq" id="WP_219201121.1">
    <property type="nucleotide sequence ID" value="NZ_JAHWQX010000002.1"/>
</dbReference>
<proteinExistence type="inferred from homology"/>
<reference evidence="11" key="1">
    <citation type="submission" date="2021-07" db="EMBL/GenBank/DDBJ databases">
        <title>Pseudohoeflea marina sp. nov. a polyhydroxyalcanoate-producing bacterium.</title>
        <authorList>
            <person name="Zheng W."/>
            <person name="Yu S."/>
            <person name="Huang Y."/>
        </authorList>
    </citation>
    <scope>NUCLEOTIDE SEQUENCE</scope>
    <source>
        <strain evidence="11">DP4N28-3</strain>
    </source>
</reference>
<keyword evidence="12" id="KW-1185">Reference proteome</keyword>
<keyword evidence="7 9" id="KW-0472">Membrane</keyword>
<evidence type="ECO:0000256" key="3">
    <source>
        <dbReference type="ARBA" id="ARBA00022475"/>
    </source>
</evidence>
<comment type="similarity">
    <text evidence="8 9">Belongs to the TRAP transporter small permease family.</text>
</comment>
<name>A0ABS6WMK0_9HYPH</name>
<comment type="function">
    <text evidence="9">Part of the tripartite ATP-independent periplasmic (TRAP) transport system.</text>
</comment>
<feature type="transmembrane region" description="Helical" evidence="9">
    <location>
        <begin position="130"/>
        <end position="149"/>
    </location>
</feature>
<comment type="subcellular location">
    <subcellularLocation>
        <location evidence="1 9">Cell inner membrane</location>
        <topology evidence="1 9">Multi-pass membrane protein</topology>
    </subcellularLocation>
</comment>
<keyword evidence="6 9" id="KW-1133">Transmembrane helix</keyword>
<dbReference type="PANTHER" id="PTHR35011:SF2">
    <property type="entry name" value="2,3-DIKETO-L-GULONATE TRAP TRANSPORTER SMALL PERMEASE PROTEIN YIAM"/>
    <property type="match status" value="1"/>
</dbReference>
<evidence type="ECO:0000256" key="2">
    <source>
        <dbReference type="ARBA" id="ARBA00022448"/>
    </source>
</evidence>
<keyword evidence="3" id="KW-1003">Cell membrane</keyword>
<evidence type="ECO:0000256" key="1">
    <source>
        <dbReference type="ARBA" id="ARBA00004429"/>
    </source>
</evidence>
<keyword evidence="2 9" id="KW-0813">Transport</keyword>
<dbReference type="Proteomes" id="UP001430804">
    <property type="component" value="Unassembled WGS sequence"/>
</dbReference>
<dbReference type="EMBL" id="JAHWQX010000002">
    <property type="protein sequence ID" value="MBW3097191.1"/>
    <property type="molecule type" value="Genomic_DNA"/>
</dbReference>
<dbReference type="PANTHER" id="PTHR35011">
    <property type="entry name" value="2,3-DIKETO-L-GULONATE TRAP TRANSPORTER SMALL PERMEASE PROTEIN YIAM"/>
    <property type="match status" value="1"/>
</dbReference>
<evidence type="ECO:0000259" key="10">
    <source>
        <dbReference type="Pfam" id="PF04290"/>
    </source>
</evidence>
<comment type="subunit">
    <text evidence="9">The complex comprises the extracytoplasmic solute receptor protein and the two transmembrane proteins.</text>
</comment>
<evidence type="ECO:0000256" key="7">
    <source>
        <dbReference type="ARBA" id="ARBA00023136"/>
    </source>
</evidence>
<evidence type="ECO:0000256" key="8">
    <source>
        <dbReference type="ARBA" id="ARBA00038436"/>
    </source>
</evidence>
<evidence type="ECO:0000256" key="6">
    <source>
        <dbReference type="ARBA" id="ARBA00022989"/>
    </source>
</evidence>
<feature type="transmembrane region" description="Helical" evidence="9">
    <location>
        <begin position="89"/>
        <end position="110"/>
    </location>
</feature>
<organism evidence="11 12">
    <name type="scientific">Pseudohoeflea coraliihabitans</name>
    <dbReference type="NCBI Taxonomy" id="2860393"/>
    <lineage>
        <taxon>Bacteria</taxon>
        <taxon>Pseudomonadati</taxon>
        <taxon>Pseudomonadota</taxon>
        <taxon>Alphaproteobacteria</taxon>
        <taxon>Hyphomicrobiales</taxon>
        <taxon>Rhizobiaceae</taxon>
        <taxon>Pseudohoeflea</taxon>
    </lineage>
</organism>
<dbReference type="Pfam" id="PF04290">
    <property type="entry name" value="DctQ"/>
    <property type="match status" value="1"/>
</dbReference>
<feature type="domain" description="Tripartite ATP-independent periplasmic transporters DctQ component" evidence="10">
    <location>
        <begin position="27"/>
        <end position="148"/>
    </location>
</feature>
<feature type="transmembrane region" description="Helical" evidence="9">
    <location>
        <begin position="12"/>
        <end position="39"/>
    </location>
</feature>
<evidence type="ECO:0000256" key="9">
    <source>
        <dbReference type="RuleBase" id="RU369079"/>
    </source>
</evidence>
<keyword evidence="5 9" id="KW-0812">Transmembrane</keyword>
<comment type="caution">
    <text evidence="9">Lacks conserved residue(s) required for the propagation of feature annotation.</text>
</comment>
<comment type="caution">
    <text evidence="11">The sequence shown here is derived from an EMBL/GenBank/DDBJ whole genome shotgun (WGS) entry which is preliminary data.</text>
</comment>
<dbReference type="InterPro" id="IPR007387">
    <property type="entry name" value="TRAP_DctQ"/>
</dbReference>
<evidence type="ECO:0000313" key="11">
    <source>
        <dbReference type="EMBL" id="MBW3097191.1"/>
    </source>
</evidence>
<sequence>MSFSVRCSVASVNKATAILSVVMLSVLVAVSALQVFFRYVLLEPLIWSEEVARYLLVWLSFAAGGLVLSTEGHPRIEAISETLPPRIRAVNECILQFLVAAFLVVFIWVSTGLAGRYIGFISLGSGISQSIPRFALPVGGFLMLVNLFPKLMMSLSRLRHLDRDSV</sequence>
<accession>A0ABS6WMK0</accession>
<dbReference type="InterPro" id="IPR055348">
    <property type="entry name" value="DctQ"/>
</dbReference>
<gene>
    <name evidence="11" type="ORF">KY465_07860</name>
</gene>
<evidence type="ECO:0000256" key="4">
    <source>
        <dbReference type="ARBA" id="ARBA00022519"/>
    </source>
</evidence>
<keyword evidence="4 9" id="KW-0997">Cell inner membrane</keyword>
<evidence type="ECO:0000313" key="12">
    <source>
        <dbReference type="Proteomes" id="UP001430804"/>
    </source>
</evidence>
<evidence type="ECO:0000256" key="5">
    <source>
        <dbReference type="ARBA" id="ARBA00022692"/>
    </source>
</evidence>
<protein>
    <recommendedName>
        <fullName evidence="9">TRAP transporter small permease protein</fullName>
    </recommendedName>
</protein>